<dbReference type="GO" id="GO:0019901">
    <property type="term" value="F:protein kinase binding"/>
    <property type="evidence" value="ECO:0007669"/>
    <property type="project" value="InterPro"/>
</dbReference>
<proteinExistence type="predicted"/>
<keyword evidence="2" id="KW-1185">Reference proteome</keyword>
<dbReference type="GO" id="GO:1903599">
    <property type="term" value="P:positive regulation of autophagy of mitochondrion"/>
    <property type="evidence" value="ECO:0007669"/>
    <property type="project" value="TreeGrafter"/>
</dbReference>
<dbReference type="EMBL" id="VTPC01090027">
    <property type="protein sequence ID" value="KAF2885155.1"/>
    <property type="molecule type" value="Genomic_DNA"/>
</dbReference>
<sequence>MEPMMLEDYKEDNIPRSLQNLFNYFKQEDVTLDKNDLAVIFIYILMLESGFVTPDFLPLHEESAQTCDFHYKRLLLLTERMPKDWKRSKTSYRLSFVLIPCPINICSVTCILVSDELVVNCCVNNVNSSENHFSILLDPSLYIVNYGNYGIKRIFQNLKDLSLKFKNLISHPCKMLILQTGSLRAATLMSLPPELLNYILKYCDRQTRNRFQKMLKQPNK</sequence>
<name>A0A8K0CD01_IGNLU</name>
<reference evidence="1" key="1">
    <citation type="submission" date="2019-08" db="EMBL/GenBank/DDBJ databases">
        <title>The genome of the North American firefly Photinus pyralis.</title>
        <authorList>
            <consortium name="Photinus pyralis genome working group"/>
            <person name="Fallon T.R."/>
            <person name="Sander Lower S.E."/>
            <person name="Weng J.-K."/>
        </authorList>
    </citation>
    <scope>NUCLEOTIDE SEQUENCE</scope>
    <source>
        <strain evidence="1">TRF0915ILg1</strain>
        <tissue evidence="1">Whole body</tissue>
    </source>
</reference>
<dbReference type="Proteomes" id="UP000801492">
    <property type="component" value="Unassembled WGS sequence"/>
</dbReference>
<evidence type="ECO:0000313" key="2">
    <source>
        <dbReference type="Proteomes" id="UP000801492"/>
    </source>
</evidence>
<comment type="caution">
    <text evidence="1">The sequence shown here is derived from an EMBL/GenBank/DDBJ whole genome shotgun (WGS) entry which is preliminary data.</text>
</comment>
<dbReference type="PANTHER" id="PTHR15537:SF2">
    <property type="entry name" value="F-BOX ONLY PROTEIN 7"/>
    <property type="match status" value="1"/>
</dbReference>
<dbReference type="OrthoDB" id="101791at2759"/>
<dbReference type="PANTHER" id="PTHR15537">
    <property type="entry name" value="F-BOX ONLY PROTEIN 7"/>
    <property type="match status" value="1"/>
</dbReference>
<accession>A0A8K0CD01</accession>
<evidence type="ECO:0000313" key="1">
    <source>
        <dbReference type="EMBL" id="KAF2885155.1"/>
    </source>
</evidence>
<evidence type="ECO:0008006" key="3">
    <source>
        <dbReference type="Google" id="ProtNLM"/>
    </source>
</evidence>
<protein>
    <recommendedName>
        <fullName evidence="3">F-box domain-containing protein</fullName>
    </recommendedName>
</protein>
<dbReference type="Gene3D" id="3.40.1000.30">
    <property type="match status" value="1"/>
</dbReference>
<dbReference type="AlphaFoldDB" id="A0A8K0CD01"/>
<dbReference type="InterPro" id="IPR047118">
    <property type="entry name" value="Fbxo7"/>
</dbReference>
<organism evidence="1 2">
    <name type="scientific">Ignelater luminosus</name>
    <name type="common">Cucubano</name>
    <name type="synonym">Pyrophorus luminosus</name>
    <dbReference type="NCBI Taxonomy" id="2038154"/>
    <lineage>
        <taxon>Eukaryota</taxon>
        <taxon>Metazoa</taxon>
        <taxon>Ecdysozoa</taxon>
        <taxon>Arthropoda</taxon>
        <taxon>Hexapoda</taxon>
        <taxon>Insecta</taxon>
        <taxon>Pterygota</taxon>
        <taxon>Neoptera</taxon>
        <taxon>Endopterygota</taxon>
        <taxon>Coleoptera</taxon>
        <taxon>Polyphaga</taxon>
        <taxon>Elateriformia</taxon>
        <taxon>Elateroidea</taxon>
        <taxon>Elateridae</taxon>
        <taxon>Agrypninae</taxon>
        <taxon>Pyrophorini</taxon>
        <taxon>Ignelater</taxon>
    </lineage>
</organism>
<gene>
    <name evidence="1" type="ORF">ILUMI_21031</name>
</gene>